<dbReference type="SUPFAM" id="SSF46689">
    <property type="entry name" value="Homeodomain-like"/>
    <property type="match status" value="1"/>
</dbReference>
<keyword evidence="1 2" id="KW-0238">DNA-binding</keyword>
<evidence type="ECO:0000256" key="2">
    <source>
        <dbReference type="PROSITE-ProRule" id="PRU00335"/>
    </source>
</evidence>
<dbReference type="PANTHER" id="PTHR30055">
    <property type="entry name" value="HTH-TYPE TRANSCRIPTIONAL REGULATOR RUTR"/>
    <property type="match status" value="1"/>
</dbReference>
<dbReference type="RefSeq" id="WP_317541650.1">
    <property type="nucleotide sequence ID" value="NZ_JAWLKB010000004.1"/>
</dbReference>
<organism evidence="4 5">
    <name type="scientific">Rhodococcus globerulus</name>
    <dbReference type="NCBI Taxonomy" id="33008"/>
    <lineage>
        <taxon>Bacteria</taxon>
        <taxon>Bacillati</taxon>
        <taxon>Actinomycetota</taxon>
        <taxon>Actinomycetes</taxon>
        <taxon>Mycobacteriales</taxon>
        <taxon>Nocardiaceae</taxon>
        <taxon>Rhodococcus</taxon>
    </lineage>
</organism>
<feature type="DNA-binding region" description="H-T-H motif" evidence="2">
    <location>
        <begin position="40"/>
        <end position="59"/>
    </location>
</feature>
<evidence type="ECO:0000256" key="1">
    <source>
        <dbReference type="ARBA" id="ARBA00023125"/>
    </source>
</evidence>
<comment type="caution">
    <text evidence="4">The sequence shown here is derived from an EMBL/GenBank/DDBJ whole genome shotgun (WGS) entry which is preliminary data.</text>
</comment>
<gene>
    <name evidence="4" type="ORF">R3Q16_12720</name>
</gene>
<dbReference type="InterPro" id="IPR050109">
    <property type="entry name" value="HTH-type_TetR-like_transc_reg"/>
</dbReference>
<evidence type="ECO:0000313" key="5">
    <source>
        <dbReference type="Proteomes" id="UP001185927"/>
    </source>
</evidence>
<accession>A0ABU4BTB4</accession>
<proteinExistence type="predicted"/>
<dbReference type="PROSITE" id="PS50977">
    <property type="entry name" value="HTH_TETR_2"/>
    <property type="match status" value="1"/>
</dbReference>
<feature type="domain" description="HTH tetR-type" evidence="3">
    <location>
        <begin position="17"/>
        <end position="77"/>
    </location>
</feature>
<evidence type="ECO:0000313" key="4">
    <source>
        <dbReference type="EMBL" id="MDV6267472.1"/>
    </source>
</evidence>
<name>A0ABU4BTB4_RHOGO</name>
<protein>
    <submittedName>
        <fullName evidence="4">TetR/AcrR family transcriptional regulator</fullName>
    </submittedName>
</protein>
<sequence length="209" mass="22722">MIEKRHYQSKVRGDAARRTRELIRDAGAALFVDKGYVSATAKDIADAAGVAPRTVFTVFPGGKLEIFEAAFSHALEAESGDDSAPVRRDHSDPDDVRRLVAQIVEQSVGLLERAGPLMMTAVQSSGADADMRRLAAESSEQSFANATSIAEGLSEHGLLRNDISVDKASGVLAALVSPHVHQQLRSIGGWNVNDYREWLEFAIRTNLMY</sequence>
<dbReference type="PANTHER" id="PTHR30055:SF226">
    <property type="entry name" value="HTH-TYPE TRANSCRIPTIONAL REGULATOR PKSA"/>
    <property type="match status" value="1"/>
</dbReference>
<keyword evidence="5" id="KW-1185">Reference proteome</keyword>
<evidence type="ECO:0000259" key="3">
    <source>
        <dbReference type="PROSITE" id="PS50977"/>
    </source>
</evidence>
<dbReference type="Proteomes" id="UP001185927">
    <property type="component" value="Unassembled WGS sequence"/>
</dbReference>
<dbReference type="InterPro" id="IPR009057">
    <property type="entry name" value="Homeodomain-like_sf"/>
</dbReference>
<dbReference type="Gene3D" id="1.10.357.10">
    <property type="entry name" value="Tetracycline Repressor, domain 2"/>
    <property type="match status" value="1"/>
</dbReference>
<dbReference type="InterPro" id="IPR001647">
    <property type="entry name" value="HTH_TetR"/>
</dbReference>
<dbReference type="Pfam" id="PF00440">
    <property type="entry name" value="TetR_N"/>
    <property type="match status" value="1"/>
</dbReference>
<dbReference type="EMBL" id="JAWLKB010000004">
    <property type="protein sequence ID" value="MDV6267472.1"/>
    <property type="molecule type" value="Genomic_DNA"/>
</dbReference>
<reference evidence="4 5" key="1">
    <citation type="submission" date="2023-10" db="EMBL/GenBank/DDBJ databases">
        <title>Development of a sustainable strategy for remediation of hydrocarbon-contaminated territories based on the waste exchange concept.</title>
        <authorList>
            <person name="Krivoruchko A."/>
        </authorList>
    </citation>
    <scope>NUCLEOTIDE SEQUENCE [LARGE SCALE GENOMIC DNA]</scope>
    <source>
        <strain evidence="4 5">IEGM 1203</strain>
    </source>
</reference>